<dbReference type="Pfam" id="PF00582">
    <property type="entry name" value="Usp"/>
    <property type="match status" value="1"/>
</dbReference>
<evidence type="ECO:0000256" key="1">
    <source>
        <dbReference type="SAM" id="MobiDB-lite"/>
    </source>
</evidence>
<dbReference type="KEGG" id="snq:CP978_04610"/>
<dbReference type="Gene3D" id="3.40.50.12370">
    <property type="match status" value="1"/>
</dbReference>
<protein>
    <submittedName>
        <fullName evidence="3">Universal stress protein</fullName>
    </submittedName>
</protein>
<proteinExistence type="predicted"/>
<dbReference type="SUPFAM" id="SSF52402">
    <property type="entry name" value="Adenine nucleotide alpha hydrolases-like"/>
    <property type="match status" value="1"/>
</dbReference>
<evidence type="ECO:0000313" key="3">
    <source>
        <dbReference type="EMBL" id="QEV43090.1"/>
    </source>
</evidence>
<feature type="compositionally biased region" description="Basic and acidic residues" evidence="1">
    <location>
        <begin position="1"/>
        <end position="14"/>
    </location>
</feature>
<reference evidence="3 4" key="1">
    <citation type="submission" date="2017-09" db="EMBL/GenBank/DDBJ databases">
        <title>Streptomyces genome completion.</title>
        <authorList>
            <person name="Lee N."/>
            <person name="Cho B.-K."/>
        </authorList>
    </citation>
    <scope>NUCLEOTIDE SEQUENCE [LARGE SCALE GENOMIC DNA]</scope>
    <source>
        <strain evidence="3 4">ATCC 14899</strain>
    </source>
</reference>
<name>A0A5P2WAS5_9ACTN</name>
<dbReference type="InterPro" id="IPR006016">
    <property type="entry name" value="UspA"/>
</dbReference>
<accession>A0A5P2WAS5</accession>
<gene>
    <name evidence="3" type="ORF">CP978_04610</name>
</gene>
<evidence type="ECO:0000313" key="4">
    <source>
        <dbReference type="Proteomes" id="UP000325763"/>
    </source>
</evidence>
<dbReference type="Proteomes" id="UP000325763">
    <property type="component" value="Chromosome"/>
</dbReference>
<feature type="domain" description="UspA" evidence="2">
    <location>
        <begin position="105"/>
        <end position="237"/>
    </location>
</feature>
<organism evidence="3 4">
    <name type="scientific">Streptomyces nodosus</name>
    <dbReference type="NCBI Taxonomy" id="40318"/>
    <lineage>
        <taxon>Bacteria</taxon>
        <taxon>Bacillati</taxon>
        <taxon>Actinomycetota</taxon>
        <taxon>Actinomycetes</taxon>
        <taxon>Kitasatosporales</taxon>
        <taxon>Streptomycetaceae</taxon>
        <taxon>Streptomyces</taxon>
    </lineage>
</organism>
<dbReference type="EMBL" id="CP023747">
    <property type="protein sequence ID" value="QEV43090.1"/>
    <property type="molecule type" value="Genomic_DNA"/>
</dbReference>
<dbReference type="AlphaFoldDB" id="A0A5P2WAS5"/>
<dbReference type="OrthoDB" id="4867015at2"/>
<evidence type="ECO:0000259" key="2">
    <source>
        <dbReference type="Pfam" id="PF00582"/>
    </source>
</evidence>
<sequence>MIVARTDRPERHSPDTGTPDGGTAVSAWAAEEAALRGLPLRTVRVPPPDGWDGTGLVVVGIPEAEGAAGLAPGSAAAVALGTAPCPVALVPERAVLLGPVRRAGPVVLGVDARRPARGAIEFAFETARTRGVGLHAVHAWTLPPDADAFRFGIPEEDRAAWEDQEVQLLADVLRPWRAGRPEVRVTEDVRLLSPARALLHTAAGAGLLVVGRGSGRGPGGVLRALAARTRCPVVVVPG</sequence>
<feature type="region of interest" description="Disordered" evidence="1">
    <location>
        <begin position="1"/>
        <end position="23"/>
    </location>
</feature>